<dbReference type="AlphaFoldDB" id="A0A8J5CDM2"/>
<comment type="caution">
    <text evidence="3">The sequence shown here is derived from an EMBL/GenBank/DDBJ whole genome shotgun (WGS) entry which is preliminary data.</text>
</comment>
<sequence>MADFSPSPSSSGFFNICVLHSVAAATIGALMMFYLEAAAEVGHGPETAARLLQGSSPRDQMLIHNADSFAGLLLCAIGLLLFMVAFVEDRDFQGFFAKGCVVLHAAVALWRLSFERRVDDLAAHWPRQLVGDLLLGLSWVIFLAHSWKEKYD</sequence>
<dbReference type="OrthoDB" id="1876802at2759"/>
<dbReference type="PANTHER" id="PTHR34274">
    <property type="entry name" value="TRANSMEMBRANE PROTEIN"/>
    <property type="match status" value="1"/>
</dbReference>
<proteinExistence type="predicted"/>
<name>A0A8J5CDM2_ZINOF</name>
<reference evidence="3 4" key="1">
    <citation type="submission" date="2020-08" db="EMBL/GenBank/DDBJ databases">
        <title>Plant Genome Project.</title>
        <authorList>
            <person name="Zhang R.-G."/>
        </authorList>
    </citation>
    <scope>NUCLEOTIDE SEQUENCE [LARGE SCALE GENOMIC DNA]</scope>
    <source>
        <tissue evidence="3">Rhizome</tissue>
    </source>
</reference>
<evidence type="ECO:0000313" key="4">
    <source>
        <dbReference type="Proteomes" id="UP000734854"/>
    </source>
</evidence>
<accession>A0A8J5CDM2</accession>
<feature type="transmembrane region" description="Helical" evidence="1">
    <location>
        <begin position="12"/>
        <end position="35"/>
    </location>
</feature>
<feature type="transmembrane region" description="Helical" evidence="1">
    <location>
        <begin position="95"/>
        <end position="113"/>
    </location>
</feature>
<keyword evidence="1" id="KW-0472">Membrane</keyword>
<keyword evidence="4" id="KW-1185">Reference proteome</keyword>
<protein>
    <recommendedName>
        <fullName evidence="2">DUF7865 domain-containing protein</fullName>
    </recommendedName>
</protein>
<dbReference type="InterPro" id="IPR057187">
    <property type="entry name" value="DUF7865"/>
</dbReference>
<dbReference type="Proteomes" id="UP000734854">
    <property type="component" value="Unassembled WGS sequence"/>
</dbReference>
<feature type="transmembrane region" description="Helical" evidence="1">
    <location>
        <begin position="69"/>
        <end position="88"/>
    </location>
</feature>
<evidence type="ECO:0000256" key="1">
    <source>
        <dbReference type="SAM" id="Phobius"/>
    </source>
</evidence>
<feature type="domain" description="DUF7865" evidence="2">
    <location>
        <begin position="9"/>
        <end position="140"/>
    </location>
</feature>
<evidence type="ECO:0000313" key="3">
    <source>
        <dbReference type="EMBL" id="KAG6473741.1"/>
    </source>
</evidence>
<gene>
    <name evidence="3" type="ORF">ZIOFF_067658</name>
</gene>
<keyword evidence="1" id="KW-1133">Transmembrane helix</keyword>
<evidence type="ECO:0000259" key="2">
    <source>
        <dbReference type="Pfam" id="PF25266"/>
    </source>
</evidence>
<dbReference type="PANTHER" id="PTHR34274:SF5">
    <property type="entry name" value="TRANSMEMBRANE PROTEIN"/>
    <property type="match status" value="1"/>
</dbReference>
<dbReference type="Pfam" id="PF25266">
    <property type="entry name" value="DUF7865"/>
    <property type="match status" value="1"/>
</dbReference>
<feature type="transmembrane region" description="Helical" evidence="1">
    <location>
        <begin position="125"/>
        <end position="144"/>
    </location>
</feature>
<keyword evidence="1" id="KW-0812">Transmembrane</keyword>
<dbReference type="EMBL" id="JACMSC010000019">
    <property type="protein sequence ID" value="KAG6473741.1"/>
    <property type="molecule type" value="Genomic_DNA"/>
</dbReference>
<organism evidence="3 4">
    <name type="scientific">Zingiber officinale</name>
    <name type="common">Ginger</name>
    <name type="synonym">Amomum zingiber</name>
    <dbReference type="NCBI Taxonomy" id="94328"/>
    <lineage>
        <taxon>Eukaryota</taxon>
        <taxon>Viridiplantae</taxon>
        <taxon>Streptophyta</taxon>
        <taxon>Embryophyta</taxon>
        <taxon>Tracheophyta</taxon>
        <taxon>Spermatophyta</taxon>
        <taxon>Magnoliopsida</taxon>
        <taxon>Liliopsida</taxon>
        <taxon>Zingiberales</taxon>
        <taxon>Zingiberaceae</taxon>
        <taxon>Zingiber</taxon>
    </lineage>
</organism>